<dbReference type="Proteomes" id="UP000383971">
    <property type="component" value="Unassembled WGS sequence"/>
</dbReference>
<dbReference type="InterPro" id="IPR051849">
    <property type="entry name" value="GAG-degrading_sulfatase"/>
</dbReference>
<proteinExistence type="predicted"/>
<keyword evidence="3" id="KW-1185">Reference proteome</keyword>
<keyword evidence="2" id="KW-0378">Hydrolase</keyword>
<evidence type="ECO:0000259" key="1">
    <source>
        <dbReference type="Pfam" id="PF00884"/>
    </source>
</evidence>
<dbReference type="GO" id="GO:0015024">
    <property type="term" value="F:glucuronate-2-sulfatase activity"/>
    <property type="evidence" value="ECO:0007669"/>
    <property type="project" value="TreeGrafter"/>
</dbReference>
<evidence type="ECO:0000313" key="3">
    <source>
        <dbReference type="Proteomes" id="UP000383971"/>
    </source>
</evidence>
<sequence>MRDEEKRFSTAASGIERTVAGRRNFLKSVGAAVVAGGGIGLASEAQAAGGNGATQAKSNRYTVPPEAPQTPPKGYNILFILTDQEHRFDGWPMPVPGRERMRREGTTFVNHQIASCVCSPSRSTIYTGQHIQHTGVLDNAGAPWQRDMSTDVRTVGRMMHDAGYYAAYLGKWHLSKLHLTDSPYDAPVERYNEIIKSYGFDDYFGVGDLVGGVLGGYGYDGLTTASAVSWLRTRAPDLAAKDKPWFMAVNLVNPHDAMFLNTDPVGVNRQNADHPAVGNARAPHNAVYEAKWNVPLAVSRKQPYDAPGRPPAHRQYNSAEGLLVGSYPIDDARLTTYQNYYFNCIRDCDAHVVTLLDTLHELGLDENTIVVMTSDHGDHVGAHKLVGKGPTAYREQNNVPLVIRHPAYPGGKTCRAVTSHIDIAPTLLALTGRDAADVARIAGEGARGHNLAPLLRNPEKAEVNALRGAALFNYAMLLFYDSEWLEWELKILREKGVSAEEIRRRVQTRQPDFRHRGMIRSAFDGRFRFSRYFSATAYNRPLTLEALFENNDVELYDLEADPDELNNLAMDRKTNGDLLMEMNARLSGLIDAEVGEDSPNVLPIRDGRVQF</sequence>
<dbReference type="InterPro" id="IPR000917">
    <property type="entry name" value="Sulfatase_N"/>
</dbReference>
<dbReference type="GO" id="GO:0047753">
    <property type="term" value="F:choline-sulfatase activity"/>
    <property type="evidence" value="ECO:0007669"/>
    <property type="project" value="UniProtKB-EC"/>
</dbReference>
<accession>A0A5E4RYH2</accession>
<dbReference type="Gene3D" id="3.40.720.10">
    <property type="entry name" value="Alkaline Phosphatase, subunit A"/>
    <property type="match status" value="1"/>
</dbReference>
<feature type="domain" description="Sulfatase N-terminal" evidence="1">
    <location>
        <begin position="76"/>
        <end position="432"/>
    </location>
</feature>
<protein>
    <submittedName>
        <fullName evidence="2">Choline-sulfatase</fullName>
        <ecNumber evidence="2">3.1.6.6</ecNumber>
    </submittedName>
</protein>
<evidence type="ECO:0000313" key="2">
    <source>
        <dbReference type="EMBL" id="VVD68570.1"/>
    </source>
</evidence>
<dbReference type="InterPro" id="IPR017850">
    <property type="entry name" value="Alkaline_phosphatase_core_sf"/>
</dbReference>
<dbReference type="Pfam" id="PF00884">
    <property type="entry name" value="Sulfatase"/>
    <property type="match status" value="1"/>
</dbReference>
<name>A0A5E4RYH2_9BURK</name>
<dbReference type="EMBL" id="CABPSE010000001">
    <property type="protein sequence ID" value="VVD68570.1"/>
    <property type="molecule type" value="Genomic_DNA"/>
</dbReference>
<dbReference type="PROSITE" id="PS51318">
    <property type="entry name" value="TAT"/>
    <property type="match status" value="1"/>
</dbReference>
<dbReference type="PANTHER" id="PTHR46615">
    <property type="entry name" value="ARYLSULFATASE K"/>
    <property type="match status" value="1"/>
</dbReference>
<dbReference type="AlphaFoldDB" id="A0A5E4RYH2"/>
<dbReference type="EC" id="3.1.6.6" evidence="2"/>
<reference evidence="2 3" key="1">
    <citation type="submission" date="2019-08" db="EMBL/GenBank/DDBJ databases">
        <authorList>
            <person name="Peeters C."/>
        </authorList>
    </citation>
    <scope>NUCLEOTIDE SEQUENCE [LARGE SCALE GENOMIC DNA]</scope>
    <source>
        <strain evidence="2 3">LMG 31111</strain>
    </source>
</reference>
<dbReference type="CDD" id="cd16035">
    <property type="entry name" value="sulfatase_like"/>
    <property type="match status" value="1"/>
</dbReference>
<gene>
    <name evidence="2" type="primary">betC</name>
    <name evidence="2" type="ORF">PCO31111_00495</name>
</gene>
<dbReference type="InterPro" id="IPR006311">
    <property type="entry name" value="TAT_signal"/>
</dbReference>
<organism evidence="2 3">
    <name type="scientific">Pandoraea communis</name>
    <dbReference type="NCBI Taxonomy" id="2508297"/>
    <lineage>
        <taxon>Bacteria</taxon>
        <taxon>Pseudomonadati</taxon>
        <taxon>Pseudomonadota</taxon>
        <taxon>Betaproteobacteria</taxon>
        <taxon>Burkholderiales</taxon>
        <taxon>Burkholderiaceae</taxon>
        <taxon>Pandoraea</taxon>
    </lineage>
</organism>
<dbReference type="RefSeq" id="WP_150583502.1">
    <property type="nucleotide sequence ID" value="NZ_CABPSE010000001.1"/>
</dbReference>
<dbReference type="GO" id="GO:0004065">
    <property type="term" value="F:arylsulfatase activity"/>
    <property type="evidence" value="ECO:0007669"/>
    <property type="project" value="TreeGrafter"/>
</dbReference>
<dbReference type="SUPFAM" id="SSF53649">
    <property type="entry name" value="Alkaline phosphatase-like"/>
    <property type="match status" value="1"/>
</dbReference>
<dbReference type="PANTHER" id="PTHR46615:SF1">
    <property type="entry name" value="ARYLSULFATASE K"/>
    <property type="match status" value="1"/>
</dbReference>